<name>A0ABW0G9B2_9PROT</name>
<comment type="caution">
    <text evidence="2">The sequence shown here is derived from an EMBL/GenBank/DDBJ whole genome shotgun (WGS) entry which is preliminary data.</text>
</comment>
<protein>
    <recommendedName>
        <fullName evidence="4">Transposase</fullName>
    </recommendedName>
</protein>
<dbReference type="Proteomes" id="UP001596166">
    <property type="component" value="Unassembled WGS sequence"/>
</dbReference>
<evidence type="ECO:0000313" key="3">
    <source>
        <dbReference type="Proteomes" id="UP001596166"/>
    </source>
</evidence>
<gene>
    <name evidence="2" type="ORF">ACFPMG_21760</name>
</gene>
<proteinExistence type="predicted"/>
<dbReference type="RefSeq" id="WP_376997284.1">
    <property type="nucleotide sequence ID" value="NZ_JBHSLC010000049.1"/>
</dbReference>
<reference evidence="3" key="1">
    <citation type="journal article" date="2019" name="Int. J. Syst. Evol. Microbiol.">
        <title>The Global Catalogue of Microorganisms (GCM) 10K type strain sequencing project: providing services to taxonomists for standard genome sequencing and annotation.</title>
        <authorList>
            <consortium name="The Broad Institute Genomics Platform"/>
            <consortium name="The Broad Institute Genome Sequencing Center for Infectious Disease"/>
            <person name="Wu L."/>
            <person name="Ma J."/>
        </authorList>
    </citation>
    <scope>NUCLEOTIDE SEQUENCE [LARGE SCALE GENOMIC DNA]</scope>
    <source>
        <strain evidence="3">CCUG 58760</strain>
    </source>
</reference>
<feature type="region of interest" description="Disordered" evidence="1">
    <location>
        <begin position="1"/>
        <end position="23"/>
    </location>
</feature>
<sequence>MAIIPPRATAVPSDQAVTAPTQRDRHIQRIAETGRMGWQRETKYGRRSKEETAMARYKGILVGHFHARTPPAQQAEAMIGVSALNRMLDAGRPVPVRTA</sequence>
<evidence type="ECO:0008006" key="4">
    <source>
        <dbReference type="Google" id="ProtNLM"/>
    </source>
</evidence>
<dbReference type="EMBL" id="JBHSLC010000049">
    <property type="protein sequence ID" value="MFC5357640.1"/>
    <property type="molecule type" value="Genomic_DNA"/>
</dbReference>
<evidence type="ECO:0000256" key="1">
    <source>
        <dbReference type="SAM" id="MobiDB-lite"/>
    </source>
</evidence>
<evidence type="ECO:0000313" key="2">
    <source>
        <dbReference type="EMBL" id="MFC5357640.1"/>
    </source>
</evidence>
<accession>A0ABW0G9B2</accession>
<keyword evidence="3" id="KW-1185">Reference proteome</keyword>
<organism evidence="2 3">
    <name type="scientific">Azospirillum himalayense</name>
    <dbReference type="NCBI Taxonomy" id="654847"/>
    <lineage>
        <taxon>Bacteria</taxon>
        <taxon>Pseudomonadati</taxon>
        <taxon>Pseudomonadota</taxon>
        <taxon>Alphaproteobacteria</taxon>
        <taxon>Rhodospirillales</taxon>
        <taxon>Azospirillaceae</taxon>
        <taxon>Azospirillum</taxon>
    </lineage>
</organism>